<keyword evidence="2" id="KW-1185">Reference proteome</keyword>
<protein>
    <submittedName>
        <fullName evidence="1">Uncharacterized protein</fullName>
    </submittedName>
</protein>
<proteinExistence type="predicted"/>
<reference evidence="2" key="1">
    <citation type="journal article" date="2019" name="Int. J. Syst. Evol. Microbiol.">
        <title>The Global Catalogue of Microorganisms (GCM) 10K type strain sequencing project: providing services to taxonomists for standard genome sequencing and annotation.</title>
        <authorList>
            <consortium name="The Broad Institute Genomics Platform"/>
            <consortium name="The Broad Institute Genome Sequencing Center for Infectious Disease"/>
            <person name="Wu L."/>
            <person name="Ma J."/>
        </authorList>
    </citation>
    <scope>NUCLEOTIDE SEQUENCE [LARGE SCALE GENOMIC DNA]</scope>
    <source>
        <strain evidence="2">JCM 18302</strain>
    </source>
</reference>
<dbReference type="Proteomes" id="UP001500804">
    <property type="component" value="Unassembled WGS sequence"/>
</dbReference>
<accession>A0ABP9NF95</accession>
<sequence length="59" mass="6280">MTAVMLTAGVGIVLLAVLLVLALPPVRRFARAKAALRARVTERVAVLRALAGERRRGST</sequence>
<dbReference type="EMBL" id="BAABJO010000006">
    <property type="protein sequence ID" value="GAA5117217.1"/>
    <property type="molecule type" value="Genomic_DNA"/>
</dbReference>
<name>A0ABP9NF95_9PSEU</name>
<organism evidence="1 2">
    <name type="scientific">Pseudonocardia adelaidensis</name>
    <dbReference type="NCBI Taxonomy" id="648754"/>
    <lineage>
        <taxon>Bacteria</taxon>
        <taxon>Bacillati</taxon>
        <taxon>Actinomycetota</taxon>
        <taxon>Actinomycetes</taxon>
        <taxon>Pseudonocardiales</taxon>
        <taxon>Pseudonocardiaceae</taxon>
        <taxon>Pseudonocardia</taxon>
    </lineage>
</organism>
<evidence type="ECO:0000313" key="1">
    <source>
        <dbReference type="EMBL" id="GAA5117217.1"/>
    </source>
</evidence>
<comment type="caution">
    <text evidence="1">The sequence shown here is derived from an EMBL/GenBank/DDBJ whole genome shotgun (WGS) entry which is preliminary data.</text>
</comment>
<dbReference type="RefSeq" id="WP_345604537.1">
    <property type="nucleotide sequence ID" value="NZ_BAABJO010000006.1"/>
</dbReference>
<gene>
    <name evidence="1" type="ORF">GCM10023320_19250</name>
</gene>
<evidence type="ECO:0000313" key="2">
    <source>
        <dbReference type="Proteomes" id="UP001500804"/>
    </source>
</evidence>